<comment type="similarity">
    <text evidence="2">Belongs to the NOP14 family.</text>
</comment>
<feature type="coiled-coil region" evidence="7">
    <location>
        <begin position="180"/>
        <end position="217"/>
    </location>
</feature>
<evidence type="ECO:0000256" key="8">
    <source>
        <dbReference type="SAM" id="MobiDB-lite"/>
    </source>
</evidence>
<dbReference type="PANTHER" id="PTHR23183:SF0">
    <property type="entry name" value="NUCLEOLAR PROTEIN 14"/>
    <property type="match status" value="1"/>
</dbReference>
<feature type="region of interest" description="Disordered" evidence="8">
    <location>
        <begin position="132"/>
        <end position="160"/>
    </location>
</feature>
<dbReference type="GO" id="GO:0006364">
    <property type="term" value="P:rRNA processing"/>
    <property type="evidence" value="ECO:0007669"/>
    <property type="project" value="UniProtKB-KW"/>
</dbReference>
<comment type="function">
    <text evidence="6">Involved in nucleolar processing of pre-18S ribosomal RNA. Has a role in the nuclear export of 40S pre-ribosomal subunit to the cytoplasm.</text>
</comment>
<keyword evidence="7" id="KW-0175">Coiled coil</keyword>
<name>A0ABD1EJ93_HYPHA</name>
<keyword evidence="10" id="KW-1185">Reference proteome</keyword>
<gene>
    <name evidence="9" type="ORF">ABEB36_010319</name>
</gene>
<dbReference type="AlphaFoldDB" id="A0ABD1EJ93"/>
<evidence type="ECO:0000313" key="9">
    <source>
        <dbReference type="EMBL" id="KAL1494774.1"/>
    </source>
</evidence>
<feature type="compositionally biased region" description="Basic and acidic residues" evidence="8">
    <location>
        <begin position="272"/>
        <end position="290"/>
    </location>
</feature>
<sequence length="897" mass="103697">MAKTKNRKRVSVDHIQKKRQEKGAKKTLNPFEMHINKEKMRVLGKKLKNERGLPGVSRAKAIKKRKGTLLSEYKLQHKSNKFTDRRIGEKGHAPDEDKIMARFAALRAKAHNRKNIFNLADDEVLTHKGQTLSEIEKFDDPKSDEEESEDENKTGKLDSNFVENAHFGGGVLSKTGQEGAKNHKQLIEQLIEESKKRKAEKQRIKEATEELTEKLDTEWKDLVQIVKPNKKNEELVEKAQLNDYDKMIRELRFEARGTVSDRLKTEEEIAKEEKEKLEMLEQERLDRMKGATETGPQRPNHRSADDLDDGFVYESDFEENILSYDKDGVAKVQVTAEFKGKPIVPESELEATNSNNEEEENPDSDQDSNCDEQENSDVEQDEDNSNDEEKMESDSEDSLADLKKDESSDDSESEKEDDNKPSGQDIIAKSKRKLEISNDNNAKKVKLSENTLSTSERLELEKAGNDLPFTFKLPETYEALVKMFENRSIAHQKVILERMIKCNHPSLSQGNKNGLGLLFVYVLQYINDLFTDTENDVHLKQSFHTFSSLTPYIFELAQLNPENTHNSVLEVLKEKHQEFRKKKKKYAGLEVLVYLKLVSLLFSTSDFRHQIVTPCFMFIEQMLKFCRVKTAQDIAYGLFLCTLVLEYTALSKRVLPLTIVYLAGILHMAIPKTSVKLIKICPPFKPLASDLVLTSDKTSLSTLNSKLNVSYLIQSEVTDEFKIVALLLTLRLLNDFIENLKDLPSSVEIFEPINKFLIQIPMEFYPKLVRDEYKRVCDSLEKLQSERKLEYLVLEAKKPKALRLYEPKIVEIYDIKRRKVQSKEKAEREKLMHKLKKETKGALREIRRDKAFLARVKINERIQSDKERRARVNKLYAEAANQQSELNAMDRKNKRKK</sequence>
<dbReference type="EMBL" id="JBDJPC010000007">
    <property type="protein sequence ID" value="KAL1494774.1"/>
    <property type="molecule type" value="Genomic_DNA"/>
</dbReference>
<dbReference type="Pfam" id="PF04147">
    <property type="entry name" value="Nop14"/>
    <property type="match status" value="1"/>
</dbReference>
<comment type="caution">
    <text evidence="9">The sequence shown here is derived from an EMBL/GenBank/DDBJ whole genome shotgun (WGS) entry which is preliminary data.</text>
</comment>
<evidence type="ECO:0000256" key="3">
    <source>
        <dbReference type="ARBA" id="ARBA00022517"/>
    </source>
</evidence>
<evidence type="ECO:0000256" key="6">
    <source>
        <dbReference type="ARBA" id="ARBA00024695"/>
    </source>
</evidence>
<protein>
    <recommendedName>
        <fullName evidence="11">Nucleolar protein 14 homolog</fullName>
    </recommendedName>
</protein>
<keyword evidence="4" id="KW-0698">rRNA processing</keyword>
<reference evidence="9 10" key="1">
    <citation type="submission" date="2024-05" db="EMBL/GenBank/DDBJ databases">
        <title>Genetic variation in Jamaican populations of the coffee berry borer (Hypothenemus hampei).</title>
        <authorList>
            <person name="Errbii M."/>
            <person name="Myrie A."/>
        </authorList>
    </citation>
    <scope>NUCLEOTIDE SEQUENCE [LARGE SCALE GENOMIC DNA]</scope>
    <source>
        <strain evidence="9">JA-Hopewell-2020-01-JO</strain>
        <tissue evidence="9">Whole body</tissue>
    </source>
</reference>
<evidence type="ECO:0000256" key="2">
    <source>
        <dbReference type="ARBA" id="ARBA00007466"/>
    </source>
</evidence>
<evidence type="ECO:0000313" key="10">
    <source>
        <dbReference type="Proteomes" id="UP001566132"/>
    </source>
</evidence>
<dbReference type="PANTHER" id="PTHR23183">
    <property type="entry name" value="NOP14"/>
    <property type="match status" value="1"/>
</dbReference>
<dbReference type="Proteomes" id="UP001566132">
    <property type="component" value="Unassembled WGS sequence"/>
</dbReference>
<feature type="compositionally biased region" description="Acidic residues" evidence="8">
    <location>
        <begin position="407"/>
        <end position="416"/>
    </location>
</feature>
<feature type="region of interest" description="Disordered" evidence="8">
    <location>
        <begin position="337"/>
        <end position="434"/>
    </location>
</feature>
<comment type="subcellular location">
    <subcellularLocation>
        <location evidence="1">Nucleus</location>
        <location evidence="1">Nucleolus</location>
    </subcellularLocation>
</comment>
<evidence type="ECO:0008006" key="11">
    <source>
        <dbReference type="Google" id="ProtNLM"/>
    </source>
</evidence>
<dbReference type="InterPro" id="IPR007276">
    <property type="entry name" value="Nop14"/>
</dbReference>
<evidence type="ECO:0000256" key="5">
    <source>
        <dbReference type="ARBA" id="ARBA00023242"/>
    </source>
</evidence>
<keyword evidence="5" id="KW-0539">Nucleus</keyword>
<keyword evidence="3" id="KW-0690">Ribosome biogenesis</keyword>
<evidence type="ECO:0000256" key="1">
    <source>
        <dbReference type="ARBA" id="ARBA00004604"/>
    </source>
</evidence>
<organism evidence="9 10">
    <name type="scientific">Hypothenemus hampei</name>
    <name type="common">Coffee berry borer</name>
    <dbReference type="NCBI Taxonomy" id="57062"/>
    <lineage>
        <taxon>Eukaryota</taxon>
        <taxon>Metazoa</taxon>
        <taxon>Ecdysozoa</taxon>
        <taxon>Arthropoda</taxon>
        <taxon>Hexapoda</taxon>
        <taxon>Insecta</taxon>
        <taxon>Pterygota</taxon>
        <taxon>Neoptera</taxon>
        <taxon>Endopterygota</taxon>
        <taxon>Coleoptera</taxon>
        <taxon>Polyphaga</taxon>
        <taxon>Cucujiformia</taxon>
        <taxon>Curculionidae</taxon>
        <taxon>Scolytinae</taxon>
        <taxon>Hypothenemus</taxon>
    </lineage>
</organism>
<dbReference type="GO" id="GO:0005730">
    <property type="term" value="C:nucleolus"/>
    <property type="evidence" value="ECO:0007669"/>
    <property type="project" value="UniProtKB-SubCell"/>
</dbReference>
<feature type="region of interest" description="Disordered" evidence="8">
    <location>
        <begin position="272"/>
        <end position="311"/>
    </location>
</feature>
<evidence type="ECO:0000256" key="7">
    <source>
        <dbReference type="SAM" id="Coils"/>
    </source>
</evidence>
<proteinExistence type="inferred from homology"/>
<accession>A0ABD1EJ93</accession>
<feature type="compositionally biased region" description="Acidic residues" evidence="8">
    <location>
        <begin position="356"/>
        <end position="399"/>
    </location>
</feature>
<evidence type="ECO:0000256" key="4">
    <source>
        <dbReference type="ARBA" id="ARBA00022552"/>
    </source>
</evidence>
<feature type="region of interest" description="Disordered" evidence="8">
    <location>
        <begin position="1"/>
        <end position="30"/>
    </location>
</feature>